<dbReference type="EMBL" id="HBIO01006140">
    <property type="protein sequence ID" value="CAE0459614.1"/>
    <property type="molecule type" value="Transcribed_RNA"/>
</dbReference>
<gene>
    <name evidence="2" type="ORF">CDEB00056_LOCUS4455</name>
</gene>
<organism evidence="2">
    <name type="scientific">Chaetoceros debilis</name>
    <dbReference type="NCBI Taxonomy" id="122233"/>
    <lineage>
        <taxon>Eukaryota</taxon>
        <taxon>Sar</taxon>
        <taxon>Stramenopiles</taxon>
        <taxon>Ochrophyta</taxon>
        <taxon>Bacillariophyta</taxon>
        <taxon>Coscinodiscophyceae</taxon>
        <taxon>Chaetocerotophycidae</taxon>
        <taxon>Chaetocerotales</taxon>
        <taxon>Chaetocerotaceae</taxon>
        <taxon>Chaetoceros</taxon>
    </lineage>
</organism>
<reference evidence="2" key="1">
    <citation type="submission" date="2021-01" db="EMBL/GenBank/DDBJ databases">
        <authorList>
            <person name="Corre E."/>
            <person name="Pelletier E."/>
            <person name="Niang G."/>
            <person name="Scheremetjew M."/>
            <person name="Finn R."/>
            <person name="Kale V."/>
            <person name="Holt S."/>
            <person name="Cochrane G."/>
            <person name="Meng A."/>
            <person name="Brown T."/>
            <person name="Cohen L."/>
        </authorList>
    </citation>
    <scope>NUCLEOTIDE SEQUENCE</scope>
    <source>
        <strain evidence="2">MM31A-1</strain>
    </source>
</reference>
<sequence>MSNLGIHLKLPDGVANTMQQQRTNILREKQTANIDCSDGDCDAANEENHRSDSPSNRSNSSVHAVEIDDEDRIIMPFCPSGSENFIATDEDSQGTENKDHQSDVIDFDDLSLYPPENMPMLLLDLEKLCGYNPTDRDEIERVRNEIQSALLGDSKKNMIMGGAQKDNYDSEDDVALDFAARSSELFEAGIATHCTDSDASADNGAVIRYPEFLPLKMGQSHQPSSLVATKKLWKMILHPHNVEIVDKLLSLLSSTSRDLIWKYHMSTEIRRIVRFEEQLRDERMRKSQLRLWRKSQRPAELAKLYDVRETFEIRLQASKVNYDAFVREREQRVDRELRRRREMGVGTGGISGLDFNSKVTFGFGNDIDDVVSTMLIERTENLILSDDDYHDFAEDEHDESSENIIESDGSVCESKSISSKEKSSQVLPAVEGMPLPMTSKADRKKRRIAAATRRLRKKLDTEKECALASDLRNKIEQAYEEEESVRSLLISTDEKFTLSAVMSLEKHIEKIDGLLETLQEEEWKDEEEGLMDESSDDNFSYIEQSEKDPSILNSILAMILSALPSKDLRDPSKHYSYLKEEHQTIIREWKSEFGRLPRMDHDKTNVSSNREPVIYDFDDTWEDDSQQTPPSREIIQKPVSFETTNVPDDWEDTIDDWDGCITDINKEGAELATQKQLPSLRPGGRSCL</sequence>
<feature type="region of interest" description="Disordered" evidence="1">
    <location>
        <begin position="38"/>
        <end position="62"/>
    </location>
</feature>
<evidence type="ECO:0000256" key="1">
    <source>
        <dbReference type="SAM" id="MobiDB-lite"/>
    </source>
</evidence>
<accession>A0A7S3PYF0</accession>
<evidence type="ECO:0000313" key="2">
    <source>
        <dbReference type="EMBL" id="CAE0459614.1"/>
    </source>
</evidence>
<proteinExistence type="predicted"/>
<feature type="region of interest" description="Disordered" evidence="1">
    <location>
        <begin position="79"/>
        <end position="101"/>
    </location>
</feature>
<protein>
    <submittedName>
        <fullName evidence="2">Uncharacterized protein</fullName>
    </submittedName>
</protein>
<dbReference type="AlphaFoldDB" id="A0A7S3PYF0"/>
<feature type="region of interest" description="Disordered" evidence="1">
    <location>
        <begin position="397"/>
        <end position="418"/>
    </location>
</feature>
<name>A0A7S3PYF0_9STRA</name>